<dbReference type="EMBL" id="BPWL01000011">
    <property type="protein sequence ID" value="GJJ15503.1"/>
    <property type="molecule type" value="Genomic_DNA"/>
</dbReference>
<dbReference type="Proteomes" id="UP001050691">
    <property type="component" value="Unassembled WGS sequence"/>
</dbReference>
<dbReference type="AlphaFoldDB" id="A0AAV5AR46"/>
<organism evidence="1 2">
    <name type="scientific">Clathrus columnatus</name>
    <dbReference type="NCBI Taxonomy" id="1419009"/>
    <lineage>
        <taxon>Eukaryota</taxon>
        <taxon>Fungi</taxon>
        <taxon>Dikarya</taxon>
        <taxon>Basidiomycota</taxon>
        <taxon>Agaricomycotina</taxon>
        <taxon>Agaricomycetes</taxon>
        <taxon>Phallomycetidae</taxon>
        <taxon>Phallales</taxon>
        <taxon>Clathraceae</taxon>
        <taxon>Clathrus</taxon>
    </lineage>
</organism>
<reference evidence="1" key="1">
    <citation type="submission" date="2021-10" db="EMBL/GenBank/DDBJ databases">
        <title>De novo Genome Assembly of Clathrus columnatus (Basidiomycota, Fungi) Using Illumina and Nanopore Sequence Data.</title>
        <authorList>
            <person name="Ogiso-Tanaka E."/>
            <person name="Itagaki H."/>
            <person name="Hosoya T."/>
            <person name="Hosaka K."/>
        </authorList>
    </citation>
    <scope>NUCLEOTIDE SEQUENCE</scope>
    <source>
        <strain evidence="1">MO-923</strain>
    </source>
</reference>
<gene>
    <name evidence="1" type="ORF">Clacol_009781</name>
</gene>
<proteinExistence type="predicted"/>
<evidence type="ECO:0000313" key="1">
    <source>
        <dbReference type="EMBL" id="GJJ15503.1"/>
    </source>
</evidence>
<protein>
    <submittedName>
        <fullName evidence="1">Uncharacterized protein</fullName>
    </submittedName>
</protein>
<evidence type="ECO:0000313" key="2">
    <source>
        <dbReference type="Proteomes" id="UP001050691"/>
    </source>
</evidence>
<sequence>MILAQSTEDVPSVITKELHRGQIRVRYTERVLYRLCIEDVDDVLVRQVRRKLKKDKNRKTLLMNYVKFQISEVESEETKSWG</sequence>
<accession>A0AAV5AR46</accession>
<keyword evidence="2" id="KW-1185">Reference proteome</keyword>
<comment type="caution">
    <text evidence="1">The sequence shown here is derived from an EMBL/GenBank/DDBJ whole genome shotgun (WGS) entry which is preliminary data.</text>
</comment>
<name>A0AAV5AR46_9AGAM</name>